<dbReference type="InterPro" id="IPR011009">
    <property type="entry name" value="Kinase-like_dom_sf"/>
</dbReference>
<feature type="domain" description="PASTA" evidence="3">
    <location>
        <begin position="166"/>
        <end position="231"/>
    </location>
</feature>
<dbReference type="EMBL" id="AP027734">
    <property type="protein sequence ID" value="BDZ53326.1"/>
    <property type="molecule type" value="Genomic_DNA"/>
</dbReference>
<evidence type="ECO:0000313" key="4">
    <source>
        <dbReference type="EMBL" id="BDZ53326.1"/>
    </source>
</evidence>
<dbReference type="Proteomes" id="UP001321477">
    <property type="component" value="Chromosome"/>
</dbReference>
<evidence type="ECO:0000256" key="1">
    <source>
        <dbReference type="SAM" id="MobiDB-lite"/>
    </source>
</evidence>
<feature type="domain" description="PASTA" evidence="3">
    <location>
        <begin position="365"/>
        <end position="429"/>
    </location>
</feature>
<accession>A0ABN6YBF9</accession>
<dbReference type="SMART" id="SM00740">
    <property type="entry name" value="PASTA"/>
    <property type="match status" value="4"/>
</dbReference>
<sequence>MAYEMLTGEQPYVGEAPMQIAYQHANESVPAPSERMPSVPAELDELVLWATSRDPDARPADARAMLDRLRALEPALRPGGASTAAHDTLVLAPGGAGIPTAETRVLAGGTAAMLAPAGAAEDHEDADALASAATRRRRRGSWIFALVLLLTGLAAGTGWYFGAGPGAMAAVPDTAELLPADATRLLEGAGFTVEPAERTDPVVPEGQVAGTDPPAGDSARRGSTVTMYVSTGPEILAVPDVIGQPEAAATEALAAFSVGESAEQFSRDVEAGLVIAVLAADGSPIAEAYPERGELSLVVSVGPVPPVEGTAVGEAQQRLEDAGLVVDFADPAYSDSVPVDVVVTADWLDDPMNPGDTVRLTVSKGPAPVEVPNVVGKVMTEAIDELEAAGFTVSYEFPDLFLGLATAKEQSPAAGELAPRGSSVRLVGSLTQ</sequence>
<evidence type="ECO:0000256" key="2">
    <source>
        <dbReference type="SAM" id="Phobius"/>
    </source>
</evidence>
<dbReference type="Gene3D" id="3.30.10.20">
    <property type="match status" value="4"/>
</dbReference>
<gene>
    <name evidence="4" type="ORF">GCM10025870_03990</name>
</gene>
<name>A0ABN6YBF9_9MICO</name>
<reference evidence="5" key="1">
    <citation type="journal article" date="2019" name="Int. J. Syst. Evol. Microbiol.">
        <title>The Global Catalogue of Microorganisms (GCM) 10K type strain sequencing project: providing services to taxonomists for standard genome sequencing and annotation.</title>
        <authorList>
            <consortium name="The Broad Institute Genomics Platform"/>
            <consortium name="The Broad Institute Genome Sequencing Center for Infectious Disease"/>
            <person name="Wu L."/>
            <person name="Ma J."/>
        </authorList>
    </citation>
    <scope>NUCLEOTIDE SEQUENCE [LARGE SCALE GENOMIC DNA]</scope>
    <source>
        <strain evidence="5">NBRC 109019</strain>
    </source>
</reference>
<keyword evidence="5" id="KW-1185">Reference proteome</keyword>
<dbReference type="Pfam" id="PF03793">
    <property type="entry name" value="PASTA"/>
    <property type="match status" value="3"/>
</dbReference>
<proteinExistence type="predicted"/>
<keyword evidence="2" id="KW-0472">Membrane</keyword>
<dbReference type="SUPFAM" id="SSF56112">
    <property type="entry name" value="Protein kinase-like (PK-like)"/>
    <property type="match status" value="1"/>
</dbReference>
<evidence type="ECO:0000313" key="5">
    <source>
        <dbReference type="Proteomes" id="UP001321477"/>
    </source>
</evidence>
<dbReference type="InterPro" id="IPR005543">
    <property type="entry name" value="PASTA_dom"/>
</dbReference>
<dbReference type="Gene3D" id="1.10.510.10">
    <property type="entry name" value="Transferase(Phosphotransferase) domain 1"/>
    <property type="match status" value="1"/>
</dbReference>
<protein>
    <recommendedName>
        <fullName evidence="3">PASTA domain-containing protein</fullName>
    </recommendedName>
</protein>
<keyword evidence="2" id="KW-0812">Transmembrane</keyword>
<feature type="region of interest" description="Disordered" evidence="1">
    <location>
        <begin position="202"/>
        <end position="221"/>
    </location>
</feature>
<keyword evidence="2" id="KW-1133">Transmembrane helix</keyword>
<organism evidence="4 5">
    <name type="scientific">Agromyces marinus</name>
    <dbReference type="NCBI Taxonomy" id="1389020"/>
    <lineage>
        <taxon>Bacteria</taxon>
        <taxon>Bacillati</taxon>
        <taxon>Actinomycetota</taxon>
        <taxon>Actinomycetes</taxon>
        <taxon>Micrococcales</taxon>
        <taxon>Microbacteriaceae</taxon>
        <taxon>Agromyces</taxon>
    </lineage>
</organism>
<feature type="transmembrane region" description="Helical" evidence="2">
    <location>
        <begin position="142"/>
        <end position="162"/>
    </location>
</feature>
<evidence type="ECO:0000259" key="3">
    <source>
        <dbReference type="PROSITE" id="PS51178"/>
    </source>
</evidence>
<dbReference type="PROSITE" id="PS51178">
    <property type="entry name" value="PASTA"/>
    <property type="match status" value="2"/>
</dbReference>
<dbReference type="CDD" id="cd06577">
    <property type="entry name" value="PASTA_pknB"/>
    <property type="match status" value="2"/>
</dbReference>